<dbReference type="PANTHER" id="PTHR43877">
    <property type="entry name" value="AMINOALKYLPHOSPHONATE N-ACETYLTRANSFERASE-RELATED-RELATED"/>
    <property type="match status" value="1"/>
</dbReference>
<dbReference type="Gene3D" id="3.40.630.30">
    <property type="match status" value="1"/>
</dbReference>
<dbReference type="CDD" id="cd04301">
    <property type="entry name" value="NAT_SF"/>
    <property type="match status" value="1"/>
</dbReference>
<evidence type="ECO:0000256" key="1">
    <source>
        <dbReference type="ARBA" id="ARBA00022679"/>
    </source>
</evidence>
<dbReference type="GO" id="GO:0016747">
    <property type="term" value="F:acyltransferase activity, transferring groups other than amino-acyl groups"/>
    <property type="evidence" value="ECO:0007669"/>
    <property type="project" value="InterPro"/>
</dbReference>
<reference evidence="4" key="1">
    <citation type="submission" date="2019-08" db="EMBL/GenBank/DDBJ databases">
        <title>Complete genome sequence of a mangrove-derived Streptomyces xiamenensis.</title>
        <authorList>
            <person name="Xu J."/>
        </authorList>
    </citation>
    <scope>NUCLEOTIDE SEQUENCE</scope>
    <source>
        <strain evidence="4">318</strain>
    </source>
</reference>
<keyword evidence="1" id="KW-0808">Transferase</keyword>
<gene>
    <name evidence="4" type="ORF">SXIM_08600</name>
</gene>
<evidence type="ECO:0000313" key="5">
    <source>
        <dbReference type="Proteomes" id="UP000034034"/>
    </source>
</evidence>
<organism evidence="4 5">
    <name type="scientific">Streptomyces xiamenensis</name>
    <dbReference type="NCBI Taxonomy" id="408015"/>
    <lineage>
        <taxon>Bacteria</taxon>
        <taxon>Bacillati</taxon>
        <taxon>Actinomycetota</taxon>
        <taxon>Actinomycetes</taxon>
        <taxon>Kitasatosporales</taxon>
        <taxon>Streptomycetaceae</taxon>
        <taxon>Streptomyces</taxon>
    </lineage>
</organism>
<dbReference type="InterPro" id="IPR000182">
    <property type="entry name" value="GNAT_dom"/>
</dbReference>
<dbReference type="PROSITE" id="PS51186">
    <property type="entry name" value="GNAT"/>
    <property type="match status" value="1"/>
</dbReference>
<dbReference type="InterPro" id="IPR050832">
    <property type="entry name" value="Bact_Acetyltransf"/>
</dbReference>
<dbReference type="EMBL" id="CP009922">
    <property type="protein sequence ID" value="AKG42244.1"/>
    <property type="molecule type" value="Genomic_DNA"/>
</dbReference>
<dbReference type="SUPFAM" id="SSF55729">
    <property type="entry name" value="Acyl-CoA N-acyltransferases (Nat)"/>
    <property type="match status" value="1"/>
</dbReference>
<dbReference type="HOGENOM" id="CLU_072512_0_0_11"/>
<dbReference type="AlphaFoldDB" id="A0A0F7FRX2"/>
<name>A0A0F7FRX2_9ACTN</name>
<keyword evidence="5" id="KW-1185">Reference proteome</keyword>
<accession>A0A0F7FRX2</accession>
<protein>
    <submittedName>
        <fullName evidence="4">Acetyltransferase</fullName>
    </submittedName>
</protein>
<evidence type="ECO:0000256" key="2">
    <source>
        <dbReference type="ARBA" id="ARBA00023315"/>
    </source>
</evidence>
<dbReference type="Pfam" id="PF13508">
    <property type="entry name" value="Acetyltransf_7"/>
    <property type="match status" value="1"/>
</dbReference>
<dbReference type="STRING" id="408015.SXIM_08600"/>
<keyword evidence="2" id="KW-0012">Acyltransferase</keyword>
<evidence type="ECO:0000259" key="3">
    <source>
        <dbReference type="PROSITE" id="PS51186"/>
    </source>
</evidence>
<sequence>MWDESGRTDGTDGIAALMERNLAEHACHLHRRLPGASVAEEGDLLIADSGLADDTFNIVAGARFSPGAADSRIAETARNLAATGRPFSWWVGPASSPADLGERLAAAGFGAAEREAAMWKALAEPPPPAAPTPRGLTIRPVITAAQLADYAAVLSANWEPASATVVEFFRRAAGFALAPDSAARYLVGYDGDRPVSSAEVFHHAGVAGLYNISTLTAHRGRGHGTAMTAAALRTAYGTGARTVVLQASAQGEPVYRRLGFVSLGHFTEHPLGLA</sequence>
<evidence type="ECO:0000313" key="4">
    <source>
        <dbReference type="EMBL" id="AKG42244.1"/>
    </source>
</evidence>
<dbReference type="InterPro" id="IPR016181">
    <property type="entry name" value="Acyl_CoA_acyltransferase"/>
</dbReference>
<dbReference type="Proteomes" id="UP000034034">
    <property type="component" value="Chromosome"/>
</dbReference>
<dbReference type="KEGG" id="sxi:SXIM_08600"/>
<feature type="domain" description="N-acetyltransferase" evidence="3">
    <location>
        <begin position="136"/>
        <end position="274"/>
    </location>
</feature>
<proteinExistence type="predicted"/>
<dbReference type="PATRIC" id="fig|408015.6.peg.888"/>